<feature type="transmembrane region" description="Helical" evidence="1">
    <location>
        <begin position="298"/>
        <end position="320"/>
    </location>
</feature>
<dbReference type="Proteomes" id="UP000461730">
    <property type="component" value="Unassembled WGS sequence"/>
</dbReference>
<organism evidence="2 3">
    <name type="scientific">Chitinophaga tropicalis</name>
    <dbReference type="NCBI Taxonomy" id="2683588"/>
    <lineage>
        <taxon>Bacteria</taxon>
        <taxon>Pseudomonadati</taxon>
        <taxon>Bacteroidota</taxon>
        <taxon>Chitinophagia</taxon>
        <taxon>Chitinophagales</taxon>
        <taxon>Chitinophagaceae</taxon>
        <taxon>Chitinophaga</taxon>
    </lineage>
</organism>
<dbReference type="AlphaFoldDB" id="A0A7K1U6M1"/>
<proteinExistence type="predicted"/>
<evidence type="ECO:0008006" key="4">
    <source>
        <dbReference type="Google" id="ProtNLM"/>
    </source>
</evidence>
<reference evidence="2 3" key="1">
    <citation type="submission" date="2019-12" db="EMBL/GenBank/DDBJ databases">
        <title>Chitinophaga sp. strain ysch24 (GDMCC 1.1355), whole genome shotgun sequence.</title>
        <authorList>
            <person name="Zhang X."/>
        </authorList>
    </citation>
    <scope>NUCLEOTIDE SEQUENCE [LARGE SCALE GENOMIC DNA]</scope>
    <source>
        <strain evidence="3">ysch24</strain>
    </source>
</reference>
<feature type="transmembrane region" description="Helical" evidence="1">
    <location>
        <begin position="145"/>
        <end position="166"/>
    </location>
</feature>
<name>A0A7K1U6M1_9BACT</name>
<dbReference type="RefSeq" id="WP_157307458.1">
    <property type="nucleotide sequence ID" value="NZ_WRXN01000007.1"/>
</dbReference>
<evidence type="ECO:0000313" key="2">
    <source>
        <dbReference type="EMBL" id="MVT10011.1"/>
    </source>
</evidence>
<gene>
    <name evidence="2" type="ORF">GO493_17200</name>
</gene>
<evidence type="ECO:0000256" key="1">
    <source>
        <dbReference type="SAM" id="Phobius"/>
    </source>
</evidence>
<feature type="transmembrane region" description="Helical" evidence="1">
    <location>
        <begin position="326"/>
        <end position="346"/>
    </location>
</feature>
<accession>A0A7K1U6M1</accession>
<keyword evidence="3" id="KW-1185">Reference proteome</keyword>
<dbReference type="EMBL" id="WRXN01000007">
    <property type="protein sequence ID" value="MVT10011.1"/>
    <property type="molecule type" value="Genomic_DNA"/>
</dbReference>
<protein>
    <recommendedName>
        <fullName evidence="4">Glycosyltransferase RgtA/B/C/D-like domain-containing protein</fullName>
    </recommendedName>
</protein>
<feature type="transmembrane region" description="Helical" evidence="1">
    <location>
        <begin position="95"/>
        <end position="113"/>
    </location>
</feature>
<feature type="transmembrane region" description="Helical" evidence="1">
    <location>
        <begin position="270"/>
        <end position="291"/>
    </location>
</feature>
<keyword evidence="1" id="KW-0812">Transmembrane</keyword>
<evidence type="ECO:0000313" key="3">
    <source>
        <dbReference type="Proteomes" id="UP000461730"/>
    </source>
</evidence>
<sequence>MGKNIFLVFLVSLILCFAGLHNKFPLLTGDSGVYINTGFNHDLVPYNGSFYGLFIAHSSWGRSIWFVILSQSFILSIVLYYIFRYFPGVKYSWHCFTAYALFLAYTTVASVTASSIDPGIFTSVTILTSGLLFIVPDLSRRDRWILLFIGVLCALMDKANLLYLSIVTLPGLVVLLRERRQFWPRYRNMIAVAGIGWLLSLAGNRLLKPSTGEMAVISHKTPQPFYHIGVGSVPYGPGSASLNAVNNWFNWEGREYLISRQYQNWLYYDYLNYAIIATTVAGLIYLVFFIVRHRRTRYLWPALYLAGGITIQIVISAILYKSTNPVTGQVAWILTLPVWICATAYLSGKNNYHVQSSES</sequence>
<comment type="caution">
    <text evidence="2">The sequence shown here is derived from an EMBL/GenBank/DDBJ whole genome shotgun (WGS) entry which is preliminary data.</text>
</comment>
<keyword evidence="1" id="KW-0472">Membrane</keyword>
<feature type="transmembrane region" description="Helical" evidence="1">
    <location>
        <begin position="63"/>
        <end position="83"/>
    </location>
</feature>
<feature type="transmembrane region" description="Helical" evidence="1">
    <location>
        <begin position="119"/>
        <end position="138"/>
    </location>
</feature>
<keyword evidence="1" id="KW-1133">Transmembrane helix</keyword>